<organism evidence="3 4">
    <name type="scientific">Kocuria rosea subsp. polaris</name>
    <dbReference type="NCBI Taxonomy" id="136273"/>
    <lineage>
        <taxon>Bacteria</taxon>
        <taxon>Bacillati</taxon>
        <taxon>Actinomycetota</taxon>
        <taxon>Actinomycetes</taxon>
        <taxon>Micrococcales</taxon>
        <taxon>Micrococcaceae</taxon>
        <taxon>Kocuria</taxon>
    </lineage>
</organism>
<dbReference type="InterPro" id="IPR014729">
    <property type="entry name" value="Rossmann-like_a/b/a_fold"/>
</dbReference>
<dbReference type="PRINTS" id="PR01438">
    <property type="entry name" value="UNVRSLSTRESS"/>
</dbReference>
<dbReference type="Proteomes" id="UP000030466">
    <property type="component" value="Unassembled WGS sequence"/>
</dbReference>
<reference evidence="3 4" key="1">
    <citation type="journal article" date="2003" name="Int. J. Syst. Evol. Microbiol.">
        <title>Kocuria polaris sp. nov., an orange-pigmented psychrophilic bacterium isolated from an Antarctic cyanobacterial mat sample.</title>
        <authorList>
            <person name="Reddy G.S."/>
            <person name="Prakash J.S."/>
            <person name="Prabahar V."/>
            <person name="Matsumoto G.I."/>
            <person name="Stackebrandt E."/>
            <person name="Shivaji S."/>
        </authorList>
    </citation>
    <scope>NUCLEOTIDE SEQUENCE [LARGE SCALE GENOMIC DNA]</scope>
    <source>
        <strain evidence="3 4">CMS 76or</strain>
    </source>
</reference>
<gene>
    <name evidence="3" type="ORF">GY22_08130</name>
</gene>
<name>A0A0A6VSN6_KOCRO</name>
<evidence type="ECO:0000259" key="2">
    <source>
        <dbReference type="Pfam" id="PF00582"/>
    </source>
</evidence>
<dbReference type="OrthoDB" id="6174426at2"/>
<dbReference type="InterPro" id="IPR006015">
    <property type="entry name" value="Universal_stress_UspA"/>
</dbReference>
<feature type="domain" description="UspA" evidence="2">
    <location>
        <begin position="9"/>
        <end position="142"/>
    </location>
</feature>
<protein>
    <submittedName>
        <fullName evidence="3">Universal stress protein UspA</fullName>
    </submittedName>
</protein>
<comment type="similarity">
    <text evidence="1">Belongs to the universal stress protein A family.</text>
</comment>
<proteinExistence type="inferred from homology"/>
<evidence type="ECO:0000256" key="1">
    <source>
        <dbReference type="ARBA" id="ARBA00008791"/>
    </source>
</evidence>
<dbReference type="SUPFAM" id="SSF52402">
    <property type="entry name" value="Adenine nucleotide alpha hydrolases-like"/>
    <property type="match status" value="1"/>
</dbReference>
<dbReference type="Pfam" id="PF00582">
    <property type="entry name" value="Usp"/>
    <property type="match status" value="1"/>
</dbReference>
<dbReference type="EMBL" id="JSUH01000006">
    <property type="protein sequence ID" value="KHD97671.1"/>
    <property type="molecule type" value="Genomic_DNA"/>
</dbReference>
<dbReference type="PANTHER" id="PTHR46268:SF6">
    <property type="entry name" value="UNIVERSAL STRESS PROTEIN UP12"/>
    <property type="match status" value="1"/>
</dbReference>
<dbReference type="AlphaFoldDB" id="A0A0A6VSN6"/>
<sequence>MGEPSSGGRIVVGVDGSGSSKAALREGVRLAEALGAPLEAVMCWEDPLLYESYRVVDPEEFRRGSEQLFESTLEEVFGEQRPANLTTRLLRGQPAARLIEESEEARMLVVGRRGTGGVLGMILGSVSSALVSHAKCPVLVVRH</sequence>
<dbReference type="InterPro" id="IPR006016">
    <property type="entry name" value="UspA"/>
</dbReference>
<dbReference type="CDD" id="cd00293">
    <property type="entry name" value="USP-like"/>
    <property type="match status" value="1"/>
</dbReference>
<accession>A0A0A6VSN6</accession>
<evidence type="ECO:0000313" key="4">
    <source>
        <dbReference type="Proteomes" id="UP000030466"/>
    </source>
</evidence>
<evidence type="ECO:0000313" key="3">
    <source>
        <dbReference type="EMBL" id="KHD97671.1"/>
    </source>
</evidence>
<comment type="caution">
    <text evidence="3">The sequence shown here is derived from an EMBL/GenBank/DDBJ whole genome shotgun (WGS) entry which is preliminary data.</text>
</comment>
<dbReference type="PANTHER" id="PTHR46268">
    <property type="entry name" value="STRESS RESPONSE PROTEIN NHAX"/>
    <property type="match status" value="1"/>
</dbReference>
<dbReference type="RefSeq" id="WP_035925940.1">
    <property type="nucleotide sequence ID" value="NZ_JSUH01000006.1"/>
</dbReference>
<keyword evidence="4" id="KW-1185">Reference proteome</keyword>
<dbReference type="Gene3D" id="3.40.50.620">
    <property type="entry name" value="HUPs"/>
    <property type="match status" value="1"/>
</dbReference>